<sequence>MPNPEQKPNLYWFTETTIPDYTNKAVEIGFAVGAITRMLDNDDLSDRDKRGLHRALTRLSESLIDLSEEVEDRRYDFDEQLRQHLKPAQKGGFRHA</sequence>
<dbReference type="RefSeq" id="WP_078320546.1">
    <property type="nucleotide sequence ID" value="NZ_FXTS01000009.1"/>
</dbReference>
<comment type="caution">
    <text evidence="1">The sequence shown here is derived from an EMBL/GenBank/DDBJ whole genome shotgun (WGS) entry which is preliminary data.</text>
</comment>
<evidence type="ECO:0000313" key="1">
    <source>
        <dbReference type="EMBL" id="OOV86198.1"/>
    </source>
</evidence>
<keyword evidence="2" id="KW-1185">Reference proteome</keyword>
<gene>
    <name evidence="1" type="ORF">BTA35_0214560</name>
</gene>
<dbReference type="EMBL" id="MTSD02000008">
    <property type="protein sequence ID" value="OOV86198.1"/>
    <property type="molecule type" value="Genomic_DNA"/>
</dbReference>
<name>A0A1T1H8P0_OCELI</name>
<proteinExistence type="predicted"/>
<dbReference type="Proteomes" id="UP000190064">
    <property type="component" value="Unassembled WGS sequence"/>
</dbReference>
<accession>A0A1T1H8P0</accession>
<dbReference type="STRING" id="966.BTA35_0214560"/>
<evidence type="ECO:0000313" key="2">
    <source>
        <dbReference type="Proteomes" id="UP000190064"/>
    </source>
</evidence>
<protein>
    <submittedName>
        <fullName evidence="1">Uncharacterized protein</fullName>
    </submittedName>
</protein>
<reference evidence="1" key="1">
    <citation type="submission" date="2017-02" db="EMBL/GenBank/DDBJ databases">
        <title>Draft Genome Sequence of the Salt Water Bacterium Oceanospirillum linum ATCC 11336.</title>
        <authorList>
            <person name="Trachtenberg A.M."/>
            <person name="Carney J.G."/>
            <person name="Linnane J.D."/>
            <person name="Rheaume B.A."/>
            <person name="Pitts N.L."/>
            <person name="Mykles D.L."/>
            <person name="Maclea K.S."/>
        </authorList>
    </citation>
    <scope>NUCLEOTIDE SEQUENCE [LARGE SCALE GENOMIC DNA]</scope>
    <source>
        <strain evidence="1">ATCC 11336</strain>
    </source>
</reference>
<organism evidence="1 2">
    <name type="scientific">Oceanospirillum linum</name>
    <dbReference type="NCBI Taxonomy" id="966"/>
    <lineage>
        <taxon>Bacteria</taxon>
        <taxon>Pseudomonadati</taxon>
        <taxon>Pseudomonadota</taxon>
        <taxon>Gammaproteobacteria</taxon>
        <taxon>Oceanospirillales</taxon>
        <taxon>Oceanospirillaceae</taxon>
        <taxon>Oceanospirillum</taxon>
    </lineage>
</organism>
<dbReference type="AlphaFoldDB" id="A0A1T1H8P0"/>